<reference evidence="1" key="1">
    <citation type="submission" date="2022-11" db="EMBL/GenBank/DDBJ databases">
        <title>Genome Sequence of Nemania bipapillata.</title>
        <authorList>
            <person name="Buettner E."/>
        </authorList>
    </citation>
    <scope>NUCLEOTIDE SEQUENCE</scope>
    <source>
        <strain evidence="1">CP14</strain>
    </source>
</reference>
<sequence>MEAEKAVSPSLEQSLPECAPLHQHSDVLTRPAAKRSASQATTVSATSTEPPHTADNEDVTEVKQLVDPMLMIDETMILERDVSDIVSTRLREGNANFIEALQGEILIKMAVRDDEIFEAVSKILKS</sequence>
<name>A0ACC2J095_9PEZI</name>
<dbReference type="Proteomes" id="UP001153334">
    <property type="component" value="Unassembled WGS sequence"/>
</dbReference>
<gene>
    <name evidence="1" type="ORF">ONZ43_g2541</name>
</gene>
<organism evidence="1 2">
    <name type="scientific">Nemania bipapillata</name>
    <dbReference type="NCBI Taxonomy" id="110536"/>
    <lineage>
        <taxon>Eukaryota</taxon>
        <taxon>Fungi</taxon>
        <taxon>Dikarya</taxon>
        <taxon>Ascomycota</taxon>
        <taxon>Pezizomycotina</taxon>
        <taxon>Sordariomycetes</taxon>
        <taxon>Xylariomycetidae</taxon>
        <taxon>Xylariales</taxon>
        <taxon>Xylariaceae</taxon>
        <taxon>Nemania</taxon>
    </lineage>
</organism>
<accession>A0ACC2J095</accession>
<evidence type="ECO:0000313" key="1">
    <source>
        <dbReference type="EMBL" id="KAJ8120861.1"/>
    </source>
</evidence>
<comment type="caution">
    <text evidence="1">The sequence shown here is derived from an EMBL/GenBank/DDBJ whole genome shotgun (WGS) entry which is preliminary data.</text>
</comment>
<protein>
    <submittedName>
        <fullName evidence="1">Uncharacterized protein</fullName>
    </submittedName>
</protein>
<evidence type="ECO:0000313" key="2">
    <source>
        <dbReference type="Proteomes" id="UP001153334"/>
    </source>
</evidence>
<proteinExistence type="predicted"/>
<keyword evidence="2" id="KW-1185">Reference proteome</keyword>
<dbReference type="EMBL" id="JAPESX010000528">
    <property type="protein sequence ID" value="KAJ8120861.1"/>
    <property type="molecule type" value="Genomic_DNA"/>
</dbReference>